<keyword evidence="2 4" id="KW-0378">Hydrolase</keyword>
<dbReference type="InterPro" id="IPR025733">
    <property type="entry name" value="PAPs_C"/>
</dbReference>
<protein>
    <recommendedName>
        <fullName evidence="4">Purple acid phosphatase</fullName>
        <ecNumber evidence="4">3.1.3.2</ecNumber>
    </recommendedName>
</protein>
<evidence type="ECO:0000313" key="7">
    <source>
        <dbReference type="Proteomes" id="UP000053989"/>
    </source>
</evidence>
<dbReference type="InterPro" id="IPR003961">
    <property type="entry name" value="FN3_dom"/>
</dbReference>
<dbReference type="GO" id="GO:0003993">
    <property type="term" value="F:acid phosphatase activity"/>
    <property type="evidence" value="ECO:0007669"/>
    <property type="project" value="UniProtKB-EC"/>
</dbReference>
<dbReference type="HOGENOM" id="CLU_013387_2_2_1"/>
<feature type="domain" description="Fibronectin type-III" evidence="5">
    <location>
        <begin position="1"/>
        <end position="83"/>
    </location>
</feature>
<dbReference type="Pfam" id="PF14008">
    <property type="entry name" value="Metallophos_C"/>
    <property type="match status" value="1"/>
</dbReference>
<dbReference type="InterPro" id="IPR039331">
    <property type="entry name" value="PAPs-like"/>
</dbReference>
<dbReference type="STRING" id="1036808.A0A0C2ZBS2"/>
<sequence length="458" mass="50455">MTVSWSTYAQLQAPQVFYGESPFDLSAVATGYSVTYPTSRVYDNHVKITGLKANTKYWYRVAYQNCPGCAYRATDTFVTAREPGDDAPFSVAVVIDLGLMGRDGLSTAVGPLGGSKAAQNPLGPRDLNTIQNLLQYKDTFEFIAHWGDIAYADYFIKESWQGYFGNDSLIPNMTAVVDGYNSLLEQYYDQMTPLTSSKPYMVGPGNHEANCDNGGTTDADHNITYTTSICTQGQTNFTGYINHFRMPSDESGGQGNFWYSFDYGLAHFITLDSETDLPVGFQSPDGPGGTDAGANNGPFGYPNEQYEWLEKDLAGVDRDKTPWIIVGLHRPWYIGITGSDVCVACQQAFEPLFIKYGVDLYMQGHVYERNKPVANFTIDPAGLNNPTAPWSIVNGAAGHYDGLDSFDTSPPYAEVAIDTAYGWSLLTFHNKTHLTHEFISSANGTILDSATLYKKHNH</sequence>
<reference evidence="6 7" key="1">
    <citation type="submission" date="2014-04" db="EMBL/GenBank/DDBJ databases">
        <authorList>
            <consortium name="DOE Joint Genome Institute"/>
            <person name="Kuo A."/>
            <person name="Kohler A."/>
            <person name="Nagy L.G."/>
            <person name="Floudas D."/>
            <person name="Copeland A."/>
            <person name="Barry K.W."/>
            <person name="Cichocki N."/>
            <person name="Veneault-Fourrey C."/>
            <person name="LaButti K."/>
            <person name="Lindquist E.A."/>
            <person name="Lipzen A."/>
            <person name="Lundell T."/>
            <person name="Morin E."/>
            <person name="Murat C."/>
            <person name="Sun H."/>
            <person name="Tunlid A."/>
            <person name="Henrissat B."/>
            <person name="Grigoriev I.V."/>
            <person name="Hibbett D.S."/>
            <person name="Martin F."/>
            <person name="Nordberg H.P."/>
            <person name="Cantor M.N."/>
            <person name="Hua S.X."/>
        </authorList>
    </citation>
    <scope>NUCLEOTIDE SEQUENCE [LARGE SCALE GENOMIC DNA]</scope>
    <source>
        <strain evidence="6 7">Foug A</strain>
    </source>
</reference>
<evidence type="ECO:0000313" key="6">
    <source>
        <dbReference type="EMBL" id="KIM50477.1"/>
    </source>
</evidence>
<keyword evidence="3" id="KW-0325">Glycoprotein</keyword>
<dbReference type="SUPFAM" id="SSF49363">
    <property type="entry name" value="Purple acid phosphatase, N-terminal domain"/>
    <property type="match status" value="1"/>
</dbReference>
<dbReference type="PANTHER" id="PTHR22953:SF145">
    <property type="entry name" value="PURPLE ACID PHOSPHATASE"/>
    <property type="match status" value="1"/>
</dbReference>
<name>A0A0C2ZBS2_9AGAM</name>
<dbReference type="Pfam" id="PF16656">
    <property type="entry name" value="Pur_ac_phosph_N"/>
    <property type="match status" value="1"/>
</dbReference>
<comment type="similarity">
    <text evidence="4">Belongs to the metallophosphoesterase superfamily. Purple acid phosphatase family.</text>
</comment>
<dbReference type="Gene3D" id="2.60.40.380">
    <property type="entry name" value="Purple acid phosphatase-like, N-terminal"/>
    <property type="match status" value="1"/>
</dbReference>
<accession>A0A0C2ZBS2</accession>
<dbReference type="EMBL" id="KN822418">
    <property type="protein sequence ID" value="KIM50477.1"/>
    <property type="molecule type" value="Genomic_DNA"/>
</dbReference>
<dbReference type="AlphaFoldDB" id="A0A0C2ZBS2"/>
<dbReference type="InterPro" id="IPR029052">
    <property type="entry name" value="Metallo-depent_PP-like"/>
</dbReference>
<evidence type="ECO:0000259" key="5">
    <source>
        <dbReference type="PROSITE" id="PS50853"/>
    </source>
</evidence>
<proteinExistence type="inferred from homology"/>
<dbReference type="InterPro" id="IPR008963">
    <property type="entry name" value="Purple_acid_Pase-like_N"/>
</dbReference>
<dbReference type="InterPro" id="IPR004843">
    <property type="entry name" value="Calcineurin-like_PHP"/>
</dbReference>
<dbReference type="SUPFAM" id="SSF56300">
    <property type="entry name" value="Metallo-dependent phosphatases"/>
    <property type="match status" value="1"/>
</dbReference>
<organism evidence="6 7">
    <name type="scientific">Scleroderma citrinum Foug A</name>
    <dbReference type="NCBI Taxonomy" id="1036808"/>
    <lineage>
        <taxon>Eukaryota</taxon>
        <taxon>Fungi</taxon>
        <taxon>Dikarya</taxon>
        <taxon>Basidiomycota</taxon>
        <taxon>Agaricomycotina</taxon>
        <taxon>Agaricomycetes</taxon>
        <taxon>Agaricomycetidae</taxon>
        <taxon>Boletales</taxon>
        <taxon>Sclerodermatineae</taxon>
        <taxon>Sclerodermataceae</taxon>
        <taxon>Scleroderma</taxon>
    </lineage>
</organism>
<dbReference type="CDD" id="cd00063">
    <property type="entry name" value="FN3"/>
    <property type="match status" value="1"/>
</dbReference>
<dbReference type="Pfam" id="PF00149">
    <property type="entry name" value="Metallophos"/>
    <property type="match status" value="1"/>
</dbReference>
<keyword evidence="1" id="KW-0732">Signal</keyword>
<dbReference type="InParanoid" id="A0A0C2ZBS2"/>
<dbReference type="Gene3D" id="3.60.21.10">
    <property type="match status" value="1"/>
</dbReference>
<dbReference type="InterPro" id="IPR041792">
    <property type="entry name" value="MPP_PAP"/>
</dbReference>
<evidence type="ECO:0000256" key="1">
    <source>
        <dbReference type="ARBA" id="ARBA00022729"/>
    </source>
</evidence>
<dbReference type="CDD" id="cd00839">
    <property type="entry name" value="MPP_PAPs"/>
    <property type="match status" value="1"/>
</dbReference>
<dbReference type="InterPro" id="IPR015914">
    <property type="entry name" value="PAPs_N"/>
</dbReference>
<dbReference type="PANTHER" id="PTHR22953">
    <property type="entry name" value="ACID PHOSPHATASE RELATED"/>
    <property type="match status" value="1"/>
</dbReference>
<comment type="catalytic activity">
    <reaction evidence="4">
        <text>a phosphate monoester + H2O = an alcohol + phosphate</text>
        <dbReference type="Rhea" id="RHEA:15017"/>
        <dbReference type="ChEBI" id="CHEBI:15377"/>
        <dbReference type="ChEBI" id="CHEBI:30879"/>
        <dbReference type="ChEBI" id="CHEBI:43474"/>
        <dbReference type="ChEBI" id="CHEBI:67140"/>
        <dbReference type="EC" id="3.1.3.2"/>
    </reaction>
</comment>
<evidence type="ECO:0000256" key="2">
    <source>
        <dbReference type="ARBA" id="ARBA00022801"/>
    </source>
</evidence>
<reference evidence="7" key="2">
    <citation type="submission" date="2015-01" db="EMBL/GenBank/DDBJ databases">
        <title>Evolutionary Origins and Diversification of the Mycorrhizal Mutualists.</title>
        <authorList>
            <consortium name="DOE Joint Genome Institute"/>
            <consortium name="Mycorrhizal Genomics Consortium"/>
            <person name="Kohler A."/>
            <person name="Kuo A."/>
            <person name="Nagy L.G."/>
            <person name="Floudas D."/>
            <person name="Copeland A."/>
            <person name="Barry K.W."/>
            <person name="Cichocki N."/>
            <person name="Veneault-Fourrey C."/>
            <person name="LaButti K."/>
            <person name="Lindquist E.A."/>
            <person name="Lipzen A."/>
            <person name="Lundell T."/>
            <person name="Morin E."/>
            <person name="Murat C."/>
            <person name="Riley R."/>
            <person name="Ohm R."/>
            <person name="Sun H."/>
            <person name="Tunlid A."/>
            <person name="Henrissat B."/>
            <person name="Grigoriev I.V."/>
            <person name="Hibbett D.S."/>
            <person name="Martin F."/>
        </authorList>
    </citation>
    <scope>NUCLEOTIDE SEQUENCE [LARGE SCALE GENOMIC DNA]</scope>
    <source>
        <strain evidence="7">Foug A</strain>
    </source>
</reference>
<dbReference type="Proteomes" id="UP000053989">
    <property type="component" value="Unassembled WGS sequence"/>
</dbReference>
<evidence type="ECO:0000256" key="4">
    <source>
        <dbReference type="RuleBase" id="RU361203"/>
    </source>
</evidence>
<dbReference type="OrthoDB" id="45007at2759"/>
<gene>
    <name evidence="6" type="ORF">SCLCIDRAFT_145416</name>
</gene>
<dbReference type="EC" id="3.1.3.2" evidence="4"/>
<evidence type="ECO:0000256" key="3">
    <source>
        <dbReference type="ARBA" id="ARBA00023180"/>
    </source>
</evidence>
<dbReference type="GO" id="GO:0046872">
    <property type="term" value="F:metal ion binding"/>
    <property type="evidence" value="ECO:0007669"/>
    <property type="project" value="InterPro"/>
</dbReference>
<dbReference type="PROSITE" id="PS50853">
    <property type="entry name" value="FN3"/>
    <property type="match status" value="1"/>
</dbReference>
<keyword evidence="7" id="KW-1185">Reference proteome</keyword>